<dbReference type="Proteomes" id="UP000076738">
    <property type="component" value="Unassembled WGS sequence"/>
</dbReference>
<sequence>MNSLSPVSPRRGAGAGRFTPSGVVDQAHESEWAHRLAGLDWDETSIVFTKRQLVDFLRYLGVHVDSNCENIAGLPRYAVFGKITSVPNPVIPGQITPSPAPSGPPTPTTAEGPAPIPVAGGFRPTHRARTSRSSLSGSPQTTGLFGPGDDVPDIPASPPAERLVREAARPTPAPRSYPPPDTAQPESSDEEHAPPVHSPLSTPPATPSRGGTVYRSRQSSGGLSSAPGVMFPIENVQHTSSGYPVVPSSSAGAGASGRESREGHAHGHVHGSRDAHLAASGSGGGGSRSRPAHGRQ</sequence>
<feature type="compositionally biased region" description="Low complexity" evidence="1">
    <location>
        <begin position="248"/>
        <end position="257"/>
    </location>
</feature>
<evidence type="ECO:0000313" key="2">
    <source>
        <dbReference type="EMBL" id="KZO95199.1"/>
    </source>
</evidence>
<feature type="region of interest" description="Disordered" evidence="1">
    <location>
        <begin position="1"/>
        <end position="21"/>
    </location>
</feature>
<feature type="compositionally biased region" description="Pro residues" evidence="1">
    <location>
        <begin position="98"/>
        <end position="107"/>
    </location>
</feature>
<organism evidence="2 3">
    <name type="scientific">Calocera viscosa (strain TUFC12733)</name>
    <dbReference type="NCBI Taxonomy" id="1330018"/>
    <lineage>
        <taxon>Eukaryota</taxon>
        <taxon>Fungi</taxon>
        <taxon>Dikarya</taxon>
        <taxon>Basidiomycota</taxon>
        <taxon>Agaricomycotina</taxon>
        <taxon>Dacrymycetes</taxon>
        <taxon>Dacrymycetales</taxon>
        <taxon>Dacrymycetaceae</taxon>
        <taxon>Calocera</taxon>
    </lineage>
</organism>
<accession>A0A167L055</accession>
<dbReference type="EMBL" id="KV417290">
    <property type="protein sequence ID" value="KZO95199.1"/>
    <property type="molecule type" value="Genomic_DNA"/>
</dbReference>
<keyword evidence="3" id="KW-1185">Reference proteome</keyword>
<reference evidence="2 3" key="1">
    <citation type="journal article" date="2016" name="Mol. Biol. Evol.">
        <title>Comparative Genomics of Early-Diverging Mushroom-Forming Fungi Provides Insights into the Origins of Lignocellulose Decay Capabilities.</title>
        <authorList>
            <person name="Nagy L.G."/>
            <person name="Riley R."/>
            <person name="Tritt A."/>
            <person name="Adam C."/>
            <person name="Daum C."/>
            <person name="Floudas D."/>
            <person name="Sun H."/>
            <person name="Yadav J.S."/>
            <person name="Pangilinan J."/>
            <person name="Larsson K.H."/>
            <person name="Matsuura K."/>
            <person name="Barry K."/>
            <person name="Labutti K."/>
            <person name="Kuo R."/>
            <person name="Ohm R.A."/>
            <person name="Bhattacharya S.S."/>
            <person name="Shirouzu T."/>
            <person name="Yoshinaga Y."/>
            <person name="Martin F.M."/>
            <person name="Grigoriev I.V."/>
            <person name="Hibbett D.S."/>
        </authorList>
    </citation>
    <scope>NUCLEOTIDE SEQUENCE [LARGE SCALE GENOMIC DNA]</scope>
    <source>
        <strain evidence="2 3">TUFC12733</strain>
    </source>
</reference>
<evidence type="ECO:0000313" key="3">
    <source>
        <dbReference type="Proteomes" id="UP000076738"/>
    </source>
</evidence>
<name>A0A167L055_CALVF</name>
<feature type="region of interest" description="Disordered" evidence="1">
    <location>
        <begin position="91"/>
        <end position="296"/>
    </location>
</feature>
<dbReference type="AlphaFoldDB" id="A0A167L055"/>
<feature type="compositionally biased region" description="Pro residues" evidence="1">
    <location>
        <begin position="171"/>
        <end position="182"/>
    </location>
</feature>
<dbReference type="OrthoDB" id="4062651at2759"/>
<gene>
    <name evidence="2" type="ORF">CALVIDRAFT_180902</name>
</gene>
<feature type="compositionally biased region" description="Polar residues" evidence="1">
    <location>
        <begin position="131"/>
        <end position="143"/>
    </location>
</feature>
<feature type="compositionally biased region" description="Basic and acidic residues" evidence="1">
    <location>
        <begin position="258"/>
        <end position="276"/>
    </location>
</feature>
<protein>
    <submittedName>
        <fullName evidence="2">Uncharacterized protein</fullName>
    </submittedName>
</protein>
<evidence type="ECO:0000256" key="1">
    <source>
        <dbReference type="SAM" id="MobiDB-lite"/>
    </source>
</evidence>
<proteinExistence type="predicted"/>